<dbReference type="Proteomes" id="UP001165121">
    <property type="component" value="Unassembled WGS sequence"/>
</dbReference>
<evidence type="ECO:0000313" key="3">
    <source>
        <dbReference type="EMBL" id="GMF30808.1"/>
    </source>
</evidence>
<feature type="domain" description="Kinesin motor" evidence="2">
    <location>
        <begin position="23"/>
        <end position="352"/>
    </location>
</feature>
<dbReference type="InterPro" id="IPR027417">
    <property type="entry name" value="P-loop_NTPase"/>
</dbReference>
<organism evidence="3 4">
    <name type="scientific">Phytophthora fragariaefolia</name>
    <dbReference type="NCBI Taxonomy" id="1490495"/>
    <lineage>
        <taxon>Eukaryota</taxon>
        <taxon>Sar</taxon>
        <taxon>Stramenopiles</taxon>
        <taxon>Oomycota</taxon>
        <taxon>Peronosporomycetes</taxon>
        <taxon>Peronosporales</taxon>
        <taxon>Peronosporaceae</taxon>
        <taxon>Phytophthora</taxon>
    </lineage>
</organism>
<dbReference type="GO" id="GO:0003777">
    <property type="term" value="F:microtubule motor activity"/>
    <property type="evidence" value="ECO:0007669"/>
    <property type="project" value="InterPro"/>
</dbReference>
<gene>
    <name evidence="3" type="ORF">Pfra01_000689900</name>
</gene>
<dbReference type="GO" id="GO:0007018">
    <property type="term" value="P:microtubule-based movement"/>
    <property type="evidence" value="ECO:0007669"/>
    <property type="project" value="InterPro"/>
</dbReference>
<name>A0A9W6UD33_9STRA</name>
<keyword evidence="4" id="KW-1185">Reference proteome</keyword>
<dbReference type="OrthoDB" id="3176171at2759"/>
<dbReference type="EMBL" id="BSXT01000604">
    <property type="protein sequence ID" value="GMF30808.1"/>
    <property type="molecule type" value="Genomic_DNA"/>
</dbReference>
<dbReference type="GO" id="GO:0005524">
    <property type="term" value="F:ATP binding"/>
    <property type="evidence" value="ECO:0007669"/>
    <property type="project" value="UniProtKB-UniRule"/>
</dbReference>
<dbReference type="Gene3D" id="3.40.850.10">
    <property type="entry name" value="Kinesin motor domain"/>
    <property type="match status" value="1"/>
</dbReference>
<dbReference type="InterPro" id="IPR036961">
    <property type="entry name" value="Kinesin_motor_dom_sf"/>
</dbReference>
<dbReference type="Pfam" id="PF00225">
    <property type="entry name" value="Kinesin"/>
    <property type="match status" value="1"/>
</dbReference>
<dbReference type="InterPro" id="IPR001752">
    <property type="entry name" value="Kinesin_motor_dom"/>
</dbReference>
<keyword evidence="1" id="KW-0067">ATP-binding</keyword>
<dbReference type="GO" id="GO:0008017">
    <property type="term" value="F:microtubule binding"/>
    <property type="evidence" value="ECO:0007669"/>
    <property type="project" value="InterPro"/>
</dbReference>
<evidence type="ECO:0000313" key="4">
    <source>
        <dbReference type="Proteomes" id="UP001165121"/>
    </source>
</evidence>
<dbReference type="PRINTS" id="PR00380">
    <property type="entry name" value="KINESINHEAVY"/>
</dbReference>
<dbReference type="PROSITE" id="PS50067">
    <property type="entry name" value="KINESIN_MOTOR_2"/>
    <property type="match status" value="1"/>
</dbReference>
<dbReference type="PANTHER" id="PTHR47117">
    <property type="entry name" value="STAR-RELATED LIPID TRANSFER PROTEIN 9"/>
    <property type="match status" value="1"/>
</dbReference>
<evidence type="ECO:0000259" key="2">
    <source>
        <dbReference type="PROSITE" id="PS50067"/>
    </source>
</evidence>
<proteinExistence type="inferred from homology"/>
<protein>
    <submittedName>
        <fullName evidence="3">Unnamed protein product</fullName>
    </submittedName>
</protein>
<feature type="binding site" evidence="1">
    <location>
        <begin position="147"/>
        <end position="154"/>
    </location>
    <ligand>
        <name>ATP</name>
        <dbReference type="ChEBI" id="CHEBI:30616"/>
    </ligand>
</feature>
<reference evidence="3" key="1">
    <citation type="submission" date="2023-04" db="EMBL/GenBank/DDBJ databases">
        <title>Phytophthora fragariaefolia NBRC 109709.</title>
        <authorList>
            <person name="Ichikawa N."/>
            <person name="Sato H."/>
            <person name="Tonouchi N."/>
        </authorList>
    </citation>
    <scope>NUCLEOTIDE SEQUENCE</scope>
    <source>
        <strain evidence="3">NBRC 109709</strain>
    </source>
</reference>
<accession>A0A9W6UD33</accession>
<dbReference type="AlphaFoldDB" id="A0A9W6UD33"/>
<keyword evidence="1" id="KW-0547">Nucleotide-binding</keyword>
<evidence type="ECO:0000256" key="1">
    <source>
        <dbReference type="PROSITE-ProRule" id="PRU00283"/>
    </source>
</evidence>
<comment type="caution">
    <text evidence="3">The sequence shown here is derived from an EMBL/GenBank/DDBJ whole genome shotgun (WGS) entry which is preliminary data.</text>
</comment>
<dbReference type="SMART" id="SM00129">
    <property type="entry name" value="KISc"/>
    <property type="match status" value="1"/>
</dbReference>
<comment type="similarity">
    <text evidence="1">Belongs to the TRAFAC class myosin-kinesin ATPase superfamily. Kinesin family.</text>
</comment>
<keyword evidence="1" id="KW-0505">Motor protein</keyword>
<sequence length="352" mass="37917">MLQRSSVARPAAPAADEDAPPCAINVVVRSRPLSARELQSRTPVVVSVSRSAVRVVNPVVFAEPNVVQAAGGDAAVLALSAEALAAAESAGECRSFHFDRCFGASAEGVDVDAASQRPNQELIFAEVGQVAVDAAFQGFNCTMLAYGQTGSGKTHTMVGDQSDVGKGVIPRVCEALFREMDARRGREAALQEGDAKRTIYSAHVNYCEIYKEKVNDLLDTEPAGKRRPSFTTQTQGTGDAECVSRRTLRVREHPVSGPFVEGLSTRSVTSYADIAEEMLAGEKLRTVASTLMNPVSSRSHAVFTITFTQTTFDPVSQCANDKVRNHVVCLRSSGLQLTTRWGYCTDFEDQFD</sequence>
<dbReference type="SUPFAM" id="SSF52540">
    <property type="entry name" value="P-loop containing nucleoside triphosphate hydrolases"/>
    <property type="match status" value="1"/>
</dbReference>